<feature type="region of interest" description="Disordered" evidence="5">
    <location>
        <begin position="538"/>
        <end position="558"/>
    </location>
</feature>
<dbReference type="Gene3D" id="3.30.565.10">
    <property type="entry name" value="Histidine kinase-like ATPase, C-terminal domain"/>
    <property type="match status" value="1"/>
</dbReference>
<dbReference type="EMBL" id="JAVFKD010000001">
    <property type="protein sequence ID" value="KAK5999067.1"/>
    <property type="molecule type" value="Genomic_DNA"/>
</dbReference>
<keyword evidence="9" id="KW-1185">Reference proteome</keyword>
<comment type="caution">
    <text evidence="8">The sequence shown here is derived from an EMBL/GenBank/DDBJ whole genome shotgun (WGS) entry which is preliminary data.</text>
</comment>
<keyword evidence="3 8" id="KW-0418">Kinase</keyword>
<evidence type="ECO:0000256" key="5">
    <source>
        <dbReference type="SAM" id="MobiDB-lite"/>
    </source>
</evidence>
<evidence type="ECO:0000256" key="4">
    <source>
        <dbReference type="PROSITE-ProRule" id="PRU00169"/>
    </source>
</evidence>
<dbReference type="SUPFAM" id="SSF55781">
    <property type="entry name" value="GAF domain-like"/>
    <property type="match status" value="1"/>
</dbReference>
<dbReference type="InterPro" id="IPR036097">
    <property type="entry name" value="HisK_dim/P_sf"/>
</dbReference>
<dbReference type="PROSITE" id="PS50110">
    <property type="entry name" value="RESPONSE_REGULATORY"/>
    <property type="match status" value="1"/>
</dbReference>
<evidence type="ECO:0000313" key="8">
    <source>
        <dbReference type="EMBL" id="KAK5999067.1"/>
    </source>
</evidence>
<keyword evidence="2" id="KW-0808">Transferase</keyword>
<protein>
    <submittedName>
        <fullName evidence="8">Peroxide stress-activated histidine kinase mak1</fullName>
    </submittedName>
</protein>
<feature type="region of interest" description="Disordered" evidence="5">
    <location>
        <begin position="267"/>
        <end position="380"/>
    </location>
</feature>
<dbReference type="Pfam" id="PF00072">
    <property type="entry name" value="Response_reg"/>
    <property type="match status" value="1"/>
</dbReference>
<accession>A0ABR0T3Z8</accession>
<feature type="compositionally biased region" description="Basic and acidic residues" evidence="5">
    <location>
        <begin position="268"/>
        <end position="292"/>
    </location>
</feature>
<dbReference type="PANTHER" id="PTHR43719">
    <property type="entry name" value="TWO-COMPONENT HISTIDINE KINASE"/>
    <property type="match status" value="1"/>
</dbReference>
<organism evidence="8 9">
    <name type="scientific">Cladobotryum mycophilum</name>
    <dbReference type="NCBI Taxonomy" id="491253"/>
    <lineage>
        <taxon>Eukaryota</taxon>
        <taxon>Fungi</taxon>
        <taxon>Dikarya</taxon>
        <taxon>Ascomycota</taxon>
        <taxon>Pezizomycotina</taxon>
        <taxon>Sordariomycetes</taxon>
        <taxon>Hypocreomycetidae</taxon>
        <taxon>Hypocreales</taxon>
        <taxon>Hypocreaceae</taxon>
        <taxon>Cladobotryum</taxon>
    </lineage>
</organism>
<dbReference type="SMART" id="SM00448">
    <property type="entry name" value="REC"/>
    <property type="match status" value="1"/>
</dbReference>
<dbReference type="Pfam" id="PF02518">
    <property type="entry name" value="HATPase_c"/>
    <property type="match status" value="1"/>
</dbReference>
<dbReference type="SMART" id="SM00387">
    <property type="entry name" value="HATPase_c"/>
    <property type="match status" value="1"/>
</dbReference>
<dbReference type="InterPro" id="IPR050956">
    <property type="entry name" value="2C_system_His_kinase"/>
</dbReference>
<feature type="modified residue" description="4-aspartylphosphate" evidence="4">
    <location>
        <position position="1212"/>
    </location>
</feature>
<keyword evidence="1 4" id="KW-0597">Phosphoprotein</keyword>
<dbReference type="Gene3D" id="1.10.287.130">
    <property type="match status" value="1"/>
</dbReference>
<name>A0ABR0T3Z8_9HYPO</name>
<dbReference type="InterPro" id="IPR005467">
    <property type="entry name" value="His_kinase_dom"/>
</dbReference>
<dbReference type="Pfam" id="PF00512">
    <property type="entry name" value="HisKA"/>
    <property type="match status" value="1"/>
</dbReference>
<dbReference type="InterPro" id="IPR029016">
    <property type="entry name" value="GAF-like_dom_sf"/>
</dbReference>
<evidence type="ECO:0000256" key="2">
    <source>
        <dbReference type="ARBA" id="ARBA00022679"/>
    </source>
</evidence>
<dbReference type="GO" id="GO:0016301">
    <property type="term" value="F:kinase activity"/>
    <property type="evidence" value="ECO:0007669"/>
    <property type="project" value="UniProtKB-KW"/>
</dbReference>
<dbReference type="Gene3D" id="3.30.450.40">
    <property type="match status" value="1"/>
</dbReference>
<evidence type="ECO:0000256" key="1">
    <source>
        <dbReference type="ARBA" id="ARBA00022553"/>
    </source>
</evidence>
<dbReference type="InterPro" id="IPR004358">
    <property type="entry name" value="Sig_transdc_His_kin-like_C"/>
</dbReference>
<reference evidence="8 9" key="1">
    <citation type="submission" date="2024-01" db="EMBL/GenBank/DDBJ databases">
        <title>Complete genome of Cladobotryum mycophilum ATHUM6906.</title>
        <authorList>
            <person name="Christinaki A.C."/>
            <person name="Myridakis A.I."/>
            <person name="Kouvelis V.N."/>
        </authorList>
    </citation>
    <scope>NUCLEOTIDE SEQUENCE [LARGE SCALE GENOMIC DNA]</scope>
    <source>
        <strain evidence="8 9">ATHUM6906</strain>
    </source>
</reference>
<dbReference type="PROSITE" id="PS50109">
    <property type="entry name" value="HIS_KIN"/>
    <property type="match status" value="1"/>
</dbReference>
<dbReference type="SUPFAM" id="SSF52172">
    <property type="entry name" value="CheY-like"/>
    <property type="match status" value="1"/>
</dbReference>
<dbReference type="Gene3D" id="3.40.50.2300">
    <property type="match status" value="1"/>
</dbReference>
<dbReference type="Pfam" id="PF01590">
    <property type="entry name" value="GAF"/>
    <property type="match status" value="1"/>
</dbReference>
<sequence length="1287" mass="143172">MAAYPGEWRHALPRVVSESTRQRETFRYDPSLLTRIRVNNNGAALPNSELYPSQDSVLTGLAQLVVCQTGTKRALISLFDQENQYFIAEATANLPLVPLPSQRGKAQDLWMCGTAIPRSHSVCEHTLLARDPTQFEFREDDPSQLPVLIVKDLARDSRFCNKPYCQPGNPARFYAAAPIRTQRGINIGVLCVVSPEPNAQWSDDQSQVMRNLAITVMEHLEANRFRTAHRRSERMIRGLGFFVEGKSMSTSWHSSLGRAAFTDVSCNEESRQPAREKFEQAQEKENQEKEKENGDEDGQANGEINGQGDIDAEGDADADAEADVDGDGESGVSTPRSVRSLSPTTVPGEVTDPFDPKDIPASRLNNQSLQNSPGVSAVDRKWQEKIPSGSNPMVETFSEAANIVRESLETDGCLFLDATLGSFGAFDGRHHHHHEPRRASQPSSPSESSSSSSEDEEDEISPADQTWPPCQVLGLSTLGPTDIDMTNSTSRSVSMAQRFLAKLLHRYPRGHIFNFDASGELQSSDSSDDDAWLEPVSPHALGRTQPDTAQVKPPRKPWARQNEGRAILEVFPGARSVAFVPVWDPRKQRWCAGGFVYTLTPTRIFTIEGELNYLRAFGILAIAETLRMKTLAANQAKSDALGSLSHELRSPLHGAVLGIELLRDTELSVFQGNVAHTIETCCRTLVDTVDHLLDYSKVNKFMQSKRKDTEPRGLRQSRARSVEAGMLSLYKHIKLDDVVEEVMDGVYAGYNFQHMSVTQLSQHKSKSHSDLTAIRRLDTMQAMEELGPNFTDKGDLLLKFGEVSVYLDIDPICSWRFYTQPGAIRRIVMNLFGNALKYTRKGTIRVSLHQQKMTKSDSLPIETMVSITVSDTGKGMSDDYLRNELYKPFSQEDHLAPGTGLGLSFVKQITSQLRGQVTVDSRVNVGTTVRVSLPLHRTLPTSEALTQLSEYEKEYETQVQEINGLRILLLGFDFPKKTGERPLLDGSHVDQQKIVENICREWLHLNLITEEEAKEKEPDIILWAEEYLNASTVQEAIHAGIPCVVVCTNALVAYRNAAIFGATKGRGHRSAQTLQGTVARTQTMERHPSTRTNASTRLPAITTYTYPRTDPMFTIRDYLQARSISGSFISSPLSPPLSIQNLMTDIPAPLSPEIEEETPPEFLLVEDNSINLDILSIYMKKLGRSFQTATNGQKALDAYKANPKQCKYIFMDISMPVMDGFEATRRIRAYERENQLKPSIIFALTGLASEGAQQEALGSGVDLFLTKPVKLKELGLILKSRGLLGER</sequence>
<dbReference type="CDD" id="cd00082">
    <property type="entry name" value="HisKA"/>
    <property type="match status" value="1"/>
</dbReference>
<dbReference type="InterPro" id="IPR003018">
    <property type="entry name" value="GAF"/>
</dbReference>
<feature type="domain" description="Histidine kinase" evidence="6">
    <location>
        <begin position="643"/>
        <end position="937"/>
    </location>
</feature>
<dbReference type="InterPro" id="IPR003661">
    <property type="entry name" value="HisK_dim/P_dom"/>
</dbReference>
<dbReference type="InterPro" id="IPR003594">
    <property type="entry name" value="HATPase_dom"/>
</dbReference>
<dbReference type="CDD" id="cd17546">
    <property type="entry name" value="REC_hyHK_CKI1_RcsC-like"/>
    <property type="match status" value="1"/>
</dbReference>
<feature type="compositionally biased region" description="Polar residues" evidence="5">
    <location>
        <begin position="331"/>
        <end position="345"/>
    </location>
</feature>
<evidence type="ECO:0000313" key="9">
    <source>
        <dbReference type="Proteomes" id="UP001338125"/>
    </source>
</evidence>
<dbReference type="InterPro" id="IPR001789">
    <property type="entry name" value="Sig_transdc_resp-reg_receiver"/>
</dbReference>
<dbReference type="SUPFAM" id="SSF55874">
    <property type="entry name" value="ATPase domain of HSP90 chaperone/DNA topoisomerase II/histidine kinase"/>
    <property type="match status" value="1"/>
</dbReference>
<dbReference type="Proteomes" id="UP001338125">
    <property type="component" value="Unassembled WGS sequence"/>
</dbReference>
<dbReference type="SMART" id="SM00065">
    <property type="entry name" value="GAF"/>
    <property type="match status" value="1"/>
</dbReference>
<dbReference type="SUPFAM" id="SSF47384">
    <property type="entry name" value="Homodimeric domain of signal transducing histidine kinase"/>
    <property type="match status" value="1"/>
</dbReference>
<proteinExistence type="predicted"/>
<feature type="compositionally biased region" description="Acidic residues" evidence="5">
    <location>
        <begin position="310"/>
        <end position="328"/>
    </location>
</feature>
<feature type="region of interest" description="Disordered" evidence="5">
    <location>
        <begin position="427"/>
        <end position="486"/>
    </location>
</feature>
<evidence type="ECO:0000259" key="6">
    <source>
        <dbReference type="PROSITE" id="PS50109"/>
    </source>
</evidence>
<dbReference type="PRINTS" id="PR00344">
    <property type="entry name" value="BCTRLSENSOR"/>
</dbReference>
<dbReference type="InterPro" id="IPR036890">
    <property type="entry name" value="HATPase_C_sf"/>
</dbReference>
<dbReference type="SMART" id="SM00388">
    <property type="entry name" value="HisKA"/>
    <property type="match status" value="1"/>
</dbReference>
<gene>
    <name evidence="8" type="ORF">PT974_01455</name>
</gene>
<dbReference type="InterPro" id="IPR011006">
    <property type="entry name" value="CheY-like_superfamily"/>
</dbReference>
<feature type="domain" description="Response regulatory" evidence="7">
    <location>
        <begin position="1161"/>
        <end position="1282"/>
    </location>
</feature>
<evidence type="ECO:0000256" key="3">
    <source>
        <dbReference type="ARBA" id="ARBA00022777"/>
    </source>
</evidence>
<dbReference type="PANTHER" id="PTHR43719:SF69">
    <property type="entry name" value="HISTIDINE KINASE G7"/>
    <property type="match status" value="1"/>
</dbReference>
<feature type="compositionally biased region" description="Polar residues" evidence="5">
    <location>
        <begin position="363"/>
        <end position="374"/>
    </location>
</feature>
<evidence type="ECO:0000259" key="7">
    <source>
        <dbReference type="PROSITE" id="PS50110"/>
    </source>
</evidence>
<feature type="compositionally biased region" description="Low complexity" evidence="5">
    <location>
        <begin position="440"/>
        <end position="452"/>
    </location>
</feature>